<accession>A0ABX3AX44</accession>
<dbReference type="InterPro" id="IPR029063">
    <property type="entry name" value="SAM-dependent_MTases_sf"/>
</dbReference>
<dbReference type="PROSITE" id="PS00094">
    <property type="entry name" value="C5_MTASE_1"/>
    <property type="match status" value="1"/>
</dbReference>
<evidence type="ECO:0000256" key="4">
    <source>
        <dbReference type="ARBA" id="ARBA00022691"/>
    </source>
</evidence>
<comment type="similarity">
    <text evidence="7">Belongs to the class I-like SAM-binding methyltransferase superfamily. C5-methyltransferase family.</text>
</comment>
<dbReference type="InterPro" id="IPR011639">
    <property type="entry name" value="MethylTrfase_TaqI-like_dom"/>
</dbReference>
<dbReference type="CDD" id="cd02440">
    <property type="entry name" value="AdoMet_MTases"/>
    <property type="match status" value="1"/>
</dbReference>
<evidence type="ECO:0000256" key="6">
    <source>
        <dbReference type="ARBA" id="ARBA00047422"/>
    </source>
</evidence>
<feature type="active site" evidence="7">
    <location>
        <position position="90"/>
    </location>
</feature>
<proteinExistence type="inferred from homology"/>
<dbReference type="Pfam" id="PF07669">
    <property type="entry name" value="Eco57I"/>
    <property type="match status" value="1"/>
</dbReference>
<protein>
    <recommendedName>
        <fullName evidence="1">DNA (cytosine-5-)-methyltransferase</fullName>
        <ecNumber evidence="1">2.1.1.37</ecNumber>
    </recommendedName>
</protein>
<dbReference type="PANTHER" id="PTHR10629">
    <property type="entry name" value="CYTOSINE-SPECIFIC METHYLTRANSFERASE"/>
    <property type="match status" value="1"/>
</dbReference>
<evidence type="ECO:0000313" key="9">
    <source>
        <dbReference type="EMBL" id="OEF18992.1"/>
    </source>
</evidence>
<dbReference type="PANTHER" id="PTHR10629:SF52">
    <property type="entry name" value="DNA (CYTOSINE-5)-METHYLTRANSFERASE 1"/>
    <property type="match status" value="1"/>
</dbReference>
<gene>
    <name evidence="9" type="ORF">A1Q5_18570</name>
</gene>
<dbReference type="EMBL" id="AJYJ02000049">
    <property type="protein sequence ID" value="OEF18992.1"/>
    <property type="molecule type" value="Genomic_DNA"/>
</dbReference>
<keyword evidence="10" id="KW-1185">Reference proteome</keyword>
<keyword evidence="9" id="KW-0255">Endonuclease</keyword>
<dbReference type="InterPro" id="IPR018117">
    <property type="entry name" value="C5_DNA_meth_AS"/>
</dbReference>
<evidence type="ECO:0000313" key="10">
    <source>
        <dbReference type="Proteomes" id="UP000095059"/>
    </source>
</evidence>
<keyword evidence="3 7" id="KW-0808">Transferase</keyword>
<comment type="caution">
    <text evidence="9">The sequence shown here is derived from an EMBL/GenBank/DDBJ whole genome shotgun (WGS) entry which is preliminary data.</text>
</comment>
<name>A0ABX3AX44_ALILO</name>
<dbReference type="PRINTS" id="PR00507">
    <property type="entry name" value="N12N6MTFRASE"/>
</dbReference>
<dbReference type="GO" id="GO:0004519">
    <property type="term" value="F:endonuclease activity"/>
    <property type="evidence" value="ECO:0007669"/>
    <property type="project" value="UniProtKB-KW"/>
</dbReference>
<dbReference type="Gene3D" id="3.40.50.150">
    <property type="entry name" value="Vaccinia Virus protein VP39"/>
    <property type="match status" value="2"/>
</dbReference>
<keyword evidence="5" id="KW-0680">Restriction system</keyword>
<feature type="domain" description="Type II methyltransferase M.TaqI-like" evidence="8">
    <location>
        <begin position="523"/>
        <end position="620"/>
    </location>
</feature>
<keyword evidence="9" id="KW-0378">Hydrolase</keyword>
<reference evidence="9 10" key="1">
    <citation type="journal article" date="2012" name="Science">
        <title>Ecological populations of bacteria act as socially cohesive units of antibiotic production and resistance.</title>
        <authorList>
            <person name="Cordero O.X."/>
            <person name="Wildschutte H."/>
            <person name="Kirkup B."/>
            <person name="Proehl S."/>
            <person name="Ngo L."/>
            <person name="Hussain F."/>
            <person name="Le Roux F."/>
            <person name="Mincer T."/>
            <person name="Polz M.F."/>
        </authorList>
    </citation>
    <scope>NUCLEOTIDE SEQUENCE [LARGE SCALE GENOMIC DNA]</scope>
    <source>
        <strain evidence="9 10">5S-186</strain>
    </source>
</reference>
<evidence type="ECO:0000259" key="8">
    <source>
        <dbReference type="Pfam" id="PF07669"/>
    </source>
</evidence>
<dbReference type="PROSITE" id="PS00092">
    <property type="entry name" value="N6_MTASE"/>
    <property type="match status" value="1"/>
</dbReference>
<keyword evidence="9" id="KW-0540">Nuclease</keyword>
<evidence type="ECO:0000256" key="7">
    <source>
        <dbReference type="PROSITE-ProRule" id="PRU01016"/>
    </source>
</evidence>
<dbReference type="Gene3D" id="3.90.120.10">
    <property type="entry name" value="DNA Methylase, subunit A, domain 2"/>
    <property type="match status" value="1"/>
</dbReference>
<evidence type="ECO:0000256" key="5">
    <source>
        <dbReference type="ARBA" id="ARBA00022747"/>
    </source>
</evidence>
<organism evidence="9 10">
    <name type="scientific">Aliivibrio logei 5S-186</name>
    <dbReference type="NCBI Taxonomy" id="626086"/>
    <lineage>
        <taxon>Bacteria</taxon>
        <taxon>Pseudomonadati</taxon>
        <taxon>Pseudomonadota</taxon>
        <taxon>Gammaproteobacteria</taxon>
        <taxon>Vibrionales</taxon>
        <taxon>Vibrionaceae</taxon>
        <taxon>Aliivibrio</taxon>
    </lineage>
</organism>
<dbReference type="InterPro" id="IPR001525">
    <property type="entry name" value="C5_MeTfrase"/>
</dbReference>
<dbReference type="Pfam" id="PF00145">
    <property type="entry name" value="DNA_methylase"/>
    <property type="match status" value="1"/>
</dbReference>
<comment type="catalytic activity">
    <reaction evidence="6">
        <text>a 2'-deoxycytidine in DNA + S-adenosyl-L-methionine = a 5-methyl-2'-deoxycytidine in DNA + S-adenosyl-L-homocysteine + H(+)</text>
        <dbReference type="Rhea" id="RHEA:13681"/>
        <dbReference type="Rhea" id="RHEA-COMP:11369"/>
        <dbReference type="Rhea" id="RHEA-COMP:11370"/>
        <dbReference type="ChEBI" id="CHEBI:15378"/>
        <dbReference type="ChEBI" id="CHEBI:57856"/>
        <dbReference type="ChEBI" id="CHEBI:59789"/>
        <dbReference type="ChEBI" id="CHEBI:85452"/>
        <dbReference type="ChEBI" id="CHEBI:85454"/>
        <dbReference type="EC" id="2.1.1.37"/>
    </reaction>
</comment>
<dbReference type="EC" id="2.1.1.37" evidence="1"/>
<evidence type="ECO:0000256" key="1">
    <source>
        <dbReference type="ARBA" id="ARBA00011975"/>
    </source>
</evidence>
<dbReference type="InterPro" id="IPR050390">
    <property type="entry name" value="C5-Methyltransferase"/>
</dbReference>
<keyword evidence="4 7" id="KW-0949">S-adenosyl-L-methionine</keyword>
<dbReference type="RefSeq" id="WP_017021099.1">
    <property type="nucleotide sequence ID" value="NZ_AJYJ02000049.1"/>
</dbReference>
<dbReference type="PROSITE" id="PS51679">
    <property type="entry name" value="SAM_MT_C5"/>
    <property type="match status" value="1"/>
</dbReference>
<keyword evidence="2 7" id="KW-0489">Methyltransferase</keyword>
<evidence type="ECO:0000256" key="3">
    <source>
        <dbReference type="ARBA" id="ARBA00022679"/>
    </source>
</evidence>
<dbReference type="InterPro" id="IPR002052">
    <property type="entry name" value="DNA_methylase_N6_adenine_CS"/>
</dbReference>
<sequence>MLNYVSLFSSAGVGCFGLKLEGFTCIATAELIQRRIDIQKENNKCKYSTGYICGDLTTPEVHEQLFSEITTFKKKEKVKQIDLIVATPPCQGMSVANHKKKEELGRNSLVVESIKIVKDALPKYFVFENVSAFLKSICTDVDGEDKSIKDAIIYHLSSHYSIEFKIINLKNYGSNSSRTRTLVVGVNKDLKEITPLDIFPDYVEEQTLFDVIGHMPALNEMGEFDVKDIYHSFRPYKEHMLPWIQATPYGKSAFDNADDKLKPHQVIDGEIIVNKSKNGDKYQRQLWEKVAPCIHTRNDCLPSQNTVHPVDDRVFSIRELMLIMTIPEEFKWVSDSELPTNDDSFELKAKFRKKTEFNIRQCIGEAVPTEIFRVIGSKIKVIEESKKKDAKYLTKLIEDNNLSDFDELMLFLKQASSEYSKYELFRICELANAQRLHTAAFYTRQNICYSVVESLPDFSKKEIRILEPSVGVGNFLYLIAKKYQDKKVIIDCVDINKESLIICEFLARKYLPKNVTINYINDDFLLCDKVSKIKYDIVIGNPPYMKLKGEPKLLKQYQANVLNNKTNNLFAFFIERAIKLADYVALIVPKALLNAPEYSVTRDILSKLKLVKLIDYNEKAFDVKIETISFVAKTSLAPTNHQVVVESYLRKETFKQELHYITTGLFDSWFLYRNEEFDAVCEILHFGKFKVFRDRQITKSNSYEEGSIRVIKSRNIGNNEILNIEGYDRYVNNLNGYAVAKYMNSSSILVPNLTYNPRAARLPSNCIADGSAAILISEDDVSDEQIQYFSSSEFNLFYRIARNYGTRSMNIDSVSVNYFGVKKL</sequence>
<dbReference type="Proteomes" id="UP000095059">
    <property type="component" value="Unassembled WGS sequence"/>
</dbReference>
<evidence type="ECO:0000256" key="2">
    <source>
        <dbReference type="ARBA" id="ARBA00022603"/>
    </source>
</evidence>
<dbReference type="SUPFAM" id="SSF53335">
    <property type="entry name" value="S-adenosyl-L-methionine-dependent methyltransferases"/>
    <property type="match status" value="2"/>
</dbReference>